<feature type="compositionally biased region" description="Basic and acidic residues" evidence="1">
    <location>
        <begin position="544"/>
        <end position="554"/>
    </location>
</feature>
<feature type="compositionally biased region" description="Basic residues" evidence="1">
    <location>
        <begin position="95"/>
        <end position="108"/>
    </location>
</feature>
<organism evidence="2 3">
    <name type="scientific">Setomelanomma holmii</name>
    <dbReference type="NCBI Taxonomy" id="210430"/>
    <lineage>
        <taxon>Eukaryota</taxon>
        <taxon>Fungi</taxon>
        <taxon>Dikarya</taxon>
        <taxon>Ascomycota</taxon>
        <taxon>Pezizomycotina</taxon>
        <taxon>Dothideomycetes</taxon>
        <taxon>Pleosporomycetidae</taxon>
        <taxon>Pleosporales</taxon>
        <taxon>Pleosporineae</taxon>
        <taxon>Phaeosphaeriaceae</taxon>
        <taxon>Setomelanomma</taxon>
    </lineage>
</organism>
<feature type="compositionally biased region" description="Basic and acidic residues" evidence="1">
    <location>
        <begin position="702"/>
        <end position="711"/>
    </location>
</feature>
<evidence type="ECO:0000313" key="2">
    <source>
        <dbReference type="EMBL" id="KAF2028809.1"/>
    </source>
</evidence>
<dbReference type="OrthoDB" id="5426563at2759"/>
<evidence type="ECO:0000256" key="1">
    <source>
        <dbReference type="SAM" id="MobiDB-lite"/>
    </source>
</evidence>
<sequence length="718" mass="78808">MNWTGGSLQRMKHANKGVTQKQKAYFVRARTHLQNGSKSPVVPFRPSYLQNDDNFELAGHLPSFGSGSIRHTGHSTRHRRDVNHREYSPEDKHQMLGHHHRARSRHVVSNRAPDKRKSVDAGIETQLLQANRKRLLEQRDWIGVAPSRPVELPLPASEGRNRIGKRRRVRGTRGAAARRNEHAPVHKMRLHDANDHSAGASALCGPQYQANGIRIRIGTDALTTACSIQAEDHTPSHASSESMLFDQQNHDVDSLNEPDAAWHSPYHTCSSASTIYHVCEIYTQVGERSVSQLSSFGYYETHRARHGCASCGPGDEATASVLRDNSRDDTRGPSGKGVTPSPRITQRVEGTEQPFRLVFESSKSSKLSHLHNALRRVRKLATEEPPETANADAHQKGLMHPGSKAVLPTGSEAMTAAAIVDEKPWKSFLDIPDISSSHTTDSDNAGKSAMHYHPTARNPEAEGTSWSRHATEGNQTHLSSSVISASLPASMCDAQSEHQAPAHGLKTDLDRCNDTTFQVVDEDERMWQNFIFGSDEETSSDTVQQHKDNEERHQTGSSEFLPLSGVVVPVSSTPFRTMSDRASREGIHDNASLVPAAGSWAISTRGAMSGYRLVELSDEDEDEEQVEHGVFGGDLVVDASMLNIASHDSASMSSRMFSLAETSRSGLDPSQCATDKISQQAQASSSNEASRYFRQFSISDSHSSDSGKLDLIDPDASL</sequence>
<feature type="region of interest" description="Disordered" evidence="1">
    <location>
        <begin position="436"/>
        <end position="475"/>
    </location>
</feature>
<protein>
    <submittedName>
        <fullName evidence="2">Uncharacterized protein</fullName>
    </submittedName>
</protein>
<comment type="caution">
    <text evidence="2">The sequence shown here is derived from an EMBL/GenBank/DDBJ whole genome shotgun (WGS) entry which is preliminary data.</text>
</comment>
<feature type="region of interest" description="Disordered" evidence="1">
    <location>
        <begin position="699"/>
        <end position="718"/>
    </location>
</feature>
<feature type="region of interest" description="Disordered" evidence="1">
    <location>
        <begin position="381"/>
        <end position="400"/>
    </location>
</feature>
<evidence type="ECO:0000313" key="3">
    <source>
        <dbReference type="Proteomes" id="UP000799777"/>
    </source>
</evidence>
<feature type="compositionally biased region" description="Basic and acidic residues" evidence="1">
    <location>
        <begin position="83"/>
        <end position="94"/>
    </location>
</feature>
<gene>
    <name evidence="2" type="ORF">EK21DRAFT_90328</name>
</gene>
<dbReference type="AlphaFoldDB" id="A0A9P4H7V4"/>
<reference evidence="2" key="1">
    <citation type="journal article" date="2020" name="Stud. Mycol.">
        <title>101 Dothideomycetes genomes: a test case for predicting lifestyles and emergence of pathogens.</title>
        <authorList>
            <person name="Haridas S."/>
            <person name="Albert R."/>
            <person name="Binder M."/>
            <person name="Bloem J."/>
            <person name="Labutti K."/>
            <person name="Salamov A."/>
            <person name="Andreopoulos B."/>
            <person name="Baker S."/>
            <person name="Barry K."/>
            <person name="Bills G."/>
            <person name="Bluhm B."/>
            <person name="Cannon C."/>
            <person name="Castanera R."/>
            <person name="Culley D."/>
            <person name="Daum C."/>
            <person name="Ezra D."/>
            <person name="Gonzalez J."/>
            <person name="Henrissat B."/>
            <person name="Kuo A."/>
            <person name="Liang C."/>
            <person name="Lipzen A."/>
            <person name="Lutzoni F."/>
            <person name="Magnuson J."/>
            <person name="Mondo S."/>
            <person name="Nolan M."/>
            <person name="Ohm R."/>
            <person name="Pangilinan J."/>
            <person name="Park H.-J."/>
            <person name="Ramirez L."/>
            <person name="Alfaro M."/>
            <person name="Sun H."/>
            <person name="Tritt A."/>
            <person name="Yoshinaga Y."/>
            <person name="Zwiers L.-H."/>
            <person name="Turgeon B."/>
            <person name="Goodwin S."/>
            <person name="Spatafora J."/>
            <person name="Crous P."/>
            <person name="Grigoriev I."/>
        </authorList>
    </citation>
    <scope>NUCLEOTIDE SEQUENCE</scope>
    <source>
        <strain evidence="2">CBS 110217</strain>
    </source>
</reference>
<feature type="region of interest" description="Disordered" evidence="1">
    <location>
        <begin position="533"/>
        <end position="556"/>
    </location>
</feature>
<feature type="compositionally biased region" description="Basic residues" evidence="1">
    <location>
        <begin position="71"/>
        <end position="82"/>
    </location>
</feature>
<name>A0A9P4H7V4_9PLEO</name>
<feature type="region of interest" description="Disordered" evidence="1">
    <location>
        <begin position="319"/>
        <end position="350"/>
    </location>
</feature>
<feature type="region of interest" description="Disordered" evidence="1">
    <location>
        <begin position="668"/>
        <end position="688"/>
    </location>
</feature>
<feature type="compositionally biased region" description="Low complexity" evidence="1">
    <location>
        <begin position="678"/>
        <end position="688"/>
    </location>
</feature>
<proteinExistence type="predicted"/>
<feature type="compositionally biased region" description="Polar residues" evidence="1">
    <location>
        <begin position="464"/>
        <end position="475"/>
    </location>
</feature>
<dbReference type="EMBL" id="ML978208">
    <property type="protein sequence ID" value="KAF2028809.1"/>
    <property type="molecule type" value="Genomic_DNA"/>
</dbReference>
<keyword evidence="3" id="KW-1185">Reference proteome</keyword>
<feature type="compositionally biased region" description="Polar residues" evidence="1">
    <location>
        <begin position="436"/>
        <end position="445"/>
    </location>
</feature>
<feature type="region of interest" description="Disordered" evidence="1">
    <location>
        <begin position="66"/>
        <end position="117"/>
    </location>
</feature>
<accession>A0A9P4H7V4</accession>
<dbReference type="Proteomes" id="UP000799777">
    <property type="component" value="Unassembled WGS sequence"/>
</dbReference>